<accession>A0AAD8DZR0</accession>
<feature type="domain" description="RING-type" evidence="24">
    <location>
        <begin position="116"/>
        <end position="326"/>
    </location>
</feature>
<evidence type="ECO:0000256" key="9">
    <source>
        <dbReference type="ARBA" id="ARBA00022692"/>
    </source>
</evidence>
<evidence type="ECO:0000313" key="26">
    <source>
        <dbReference type="Proteomes" id="UP001231518"/>
    </source>
</evidence>
<dbReference type="Gene3D" id="3.30.40.10">
    <property type="entry name" value="Zinc/RING finger domain, C3HC4 (zinc finger)"/>
    <property type="match status" value="1"/>
</dbReference>
<feature type="compositionally biased region" description="Basic and acidic residues" evidence="21">
    <location>
        <begin position="873"/>
        <end position="888"/>
    </location>
</feature>
<dbReference type="Pfam" id="PF22191">
    <property type="entry name" value="IBR_1"/>
    <property type="match status" value="1"/>
</dbReference>
<evidence type="ECO:0000256" key="4">
    <source>
        <dbReference type="ARBA" id="ARBA00005884"/>
    </source>
</evidence>
<dbReference type="PROSITE" id="PS50158">
    <property type="entry name" value="ZF_CCHC"/>
    <property type="match status" value="1"/>
</dbReference>
<dbReference type="CDD" id="cd20360">
    <property type="entry name" value="Rcat_RBR_TRIAD1"/>
    <property type="match status" value="1"/>
</dbReference>
<dbReference type="Pfam" id="PF26000">
    <property type="entry name" value="UBA_ARIH2_N"/>
    <property type="match status" value="1"/>
</dbReference>
<keyword evidence="26" id="KW-1185">Reference proteome</keyword>
<dbReference type="FunFam" id="3.30.40.10:FF:000019">
    <property type="entry name" value="RBR-type E3 ubiquitin transferase"/>
    <property type="match status" value="1"/>
</dbReference>
<evidence type="ECO:0000256" key="12">
    <source>
        <dbReference type="ARBA" id="ARBA00022771"/>
    </source>
</evidence>
<comment type="similarity">
    <text evidence="4">Belongs to the RBR family. Ariadne subfamily.</text>
</comment>
<evidence type="ECO:0000256" key="20">
    <source>
        <dbReference type="SAM" id="Coils"/>
    </source>
</evidence>
<evidence type="ECO:0000256" key="13">
    <source>
        <dbReference type="ARBA" id="ARBA00022786"/>
    </source>
</evidence>
<keyword evidence="20" id="KW-0175">Coiled coil</keyword>
<dbReference type="Pfam" id="PF03798">
    <property type="entry name" value="TRAM_LAG1_CLN8"/>
    <property type="match status" value="1"/>
</dbReference>
<comment type="catalytic activity">
    <reaction evidence="1">
        <text>[E2 ubiquitin-conjugating enzyme]-S-ubiquitinyl-L-cysteine + [acceptor protein]-L-lysine = [E2 ubiquitin-conjugating enzyme]-L-cysteine + [acceptor protein]-N(6)-ubiquitinyl-L-lysine.</text>
        <dbReference type="EC" id="2.3.2.31"/>
    </reaction>
</comment>
<dbReference type="GO" id="GO:0005634">
    <property type="term" value="C:nucleus"/>
    <property type="evidence" value="ECO:0007669"/>
    <property type="project" value="UniProtKB-SubCell"/>
</dbReference>
<dbReference type="AlphaFoldDB" id="A0AAD8DZR0"/>
<feature type="region of interest" description="Disordered" evidence="21">
    <location>
        <begin position="1"/>
        <end position="22"/>
    </location>
</feature>
<keyword evidence="14" id="KW-0862">Zinc</keyword>
<keyword evidence="8" id="KW-0808">Transferase</keyword>
<dbReference type="InterPro" id="IPR047555">
    <property type="entry name" value="BRcat_RBR_TRIAD1"/>
</dbReference>
<dbReference type="GO" id="GO:0006616">
    <property type="term" value="P:SRP-dependent cotranslational protein targeting to membrane, translocation"/>
    <property type="evidence" value="ECO:0007669"/>
    <property type="project" value="InterPro"/>
</dbReference>
<comment type="similarity">
    <text evidence="5">Belongs to the TRAM family.</text>
</comment>
<dbReference type="GO" id="GO:0003676">
    <property type="term" value="F:nucleic acid binding"/>
    <property type="evidence" value="ECO:0007669"/>
    <property type="project" value="InterPro"/>
</dbReference>
<gene>
    <name evidence="25" type="ORF">PYW07_007184</name>
</gene>
<feature type="transmembrane region" description="Helical" evidence="22">
    <location>
        <begin position="568"/>
        <end position="593"/>
    </location>
</feature>
<keyword evidence="15" id="KW-0653">Protein transport</keyword>
<evidence type="ECO:0000256" key="17">
    <source>
        <dbReference type="ARBA" id="ARBA00023136"/>
    </source>
</evidence>
<keyword evidence="7" id="KW-0813">Transport</keyword>
<feature type="transmembrane region" description="Helical" evidence="22">
    <location>
        <begin position="799"/>
        <end position="824"/>
    </location>
</feature>
<dbReference type="InterPro" id="IPR017907">
    <property type="entry name" value="Znf_RING_CS"/>
</dbReference>
<evidence type="ECO:0000256" key="11">
    <source>
        <dbReference type="ARBA" id="ARBA00022737"/>
    </source>
</evidence>
<organism evidence="25 26">
    <name type="scientific">Mythimna separata</name>
    <name type="common">Oriental armyworm</name>
    <name type="synonym">Pseudaletia separata</name>
    <dbReference type="NCBI Taxonomy" id="271217"/>
    <lineage>
        <taxon>Eukaryota</taxon>
        <taxon>Metazoa</taxon>
        <taxon>Ecdysozoa</taxon>
        <taxon>Arthropoda</taxon>
        <taxon>Hexapoda</taxon>
        <taxon>Insecta</taxon>
        <taxon>Pterygota</taxon>
        <taxon>Neoptera</taxon>
        <taxon>Endopterygota</taxon>
        <taxon>Lepidoptera</taxon>
        <taxon>Glossata</taxon>
        <taxon>Ditrysia</taxon>
        <taxon>Noctuoidea</taxon>
        <taxon>Noctuidae</taxon>
        <taxon>Noctuinae</taxon>
        <taxon>Hadenini</taxon>
        <taxon>Mythimna</taxon>
    </lineage>
</organism>
<evidence type="ECO:0000256" key="5">
    <source>
        <dbReference type="ARBA" id="ARBA00005999"/>
    </source>
</evidence>
<dbReference type="InterPro" id="IPR002867">
    <property type="entry name" value="IBR_dom"/>
</dbReference>
<evidence type="ECO:0000256" key="19">
    <source>
        <dbReference type="PROSITE-ProRule" id="PRU00047"/>
    </source>
</evidence>
<dbReference type="InterPro" id="IPR044066">
    <property type="entry name" value="TRIAD_supradom"/>
</dbReference>
<dbReference type="Gene3D" id="1.20.120.1750">
    <property type="match status" value="1"/>
</dbReference>
<evidence type="ECO:0000256" key="7">
    <source>
        <dbReference type="ARBA" id="ARBA00022448"/>
    </source>
</evidence>
<dbReference type="EC" id="2.3.2.31" evidence="6"/>
<feature type="domain" description="CCHC-type" evidence="23">
    <location>
        <begin position="239"/>
        <end position="253"/>
    </location>
</feature>
<dbReference type="EMBL" id="JARGEI010000002">
    <property type="protein sequence ID" value="KAJ8735564.1"/>
    <property type="molecule type" value="Genomic_DNA"/>
</dbReference>
<keyword evidence="17 22" id="KW-0472">Membrane</keyword>
<keyword evidence="16 22" id="KW-1133">Transmembrane helix</keyword>
<evidence type="ECO:0000256" key="1">
    <source>
        <dbReference type="ARBA" id="ARBA00001798"/>
    </source>
</evidence>
<keyword evidence="10" id="KW-0479">Metal-binding</keyword>
<name>A0AAD8DZR0_MYTSE</name>
<dbReference type="Pfam" id="PF01485">
    <property type="entry name" value="IBR"/>
    <property type="match status" value="1"/>
</dbReference>
<dbReference type="CDD" id="cd20344">
    <property type="entry name" value="BRcat_RBR_TRIAD1"/>
    <property type="match status" value="1"/>
</dbReference>
<proteinExistence type="inferred from homology"/>
<dbReference type="InterPro" id="IPR001878">
    <property type="entry name" value="Znf_CCHC"/>
</dbReference>
<evidence type="ECO:0000313" key="25">
    <source>
        <dbReference type="EMBL" id="KAJ8735564.1"/>
    </source>
</evidence>
<protein>
    <recommendedName>
        <fullName evidence="6">RBR-type E3 ubiquitin transferase</fullName>
        <ecNumber evidence="6">2.3.2.31</ecNumber>
    </recommendedName>
</protein>
<dbReference type="InterPro" id="IPR045840">
    <property type="entry name" value="Ariadne"/>
</dbReference>
<comment type="caution">
    <text evidence="25">The sequence shown here is derived from an EMBL/GenBank/DDBJ whole genome shotgun (WGS) entry which is preliminary data.</text>
</comment>
<dbReference type="PROSITE" id="PS00518">
    <property type="entry name" value="ZF_RING_1"/>
    <property type="match status" value="1"/>
</dbReference>
<evidence type="ECO:0000256" key="14">
    <source>
        <dbReference type="ARBA" id="ARBA00022833"/>
    </source>
</evidence>
<dbReference type="GO" id="GO:0045048">
    <property type="term" value="P:protein insertion into ER membrane"/>
    <property type="evidence" value="ECO:0007669"/>
    <property type="project" value="TreeGrafter"/>
</dbReference>
<dbReference type="InterPro" id="IPR047556">
    <property type="entry name" value="Rcat_RBR_TRIAD1"/>
</dbReference>
<dbReference type="Pfam" id="PF19422">
    <property type="entry name" value="Ariadne"/>
    <property type="match status" value="1"/>
</dbReference>
<keyword evidence="12 19" id="KW-0863">Zinc-finger</keyword>
<dbReference type="Proteomes" id="UP001231518">
    <property type="component" value="Chromosome 2"/>
</dbReference>
<keyword evidence="11" id="KW-0677">Repeat</keyword>
<reference evidence="25" key="1">
    <citation type="submission" date="2023-03" db="EMBL/GenBank/DDBJ databases">
        <title>Chromosome-level genomes of two armyworms, Mythimna separata and Mythimna loreyi, provide insights into the biosynthesis and reception of sex pheromones.</title>
        <authorList>
            <person name="Zhao H."/>
        </authorList>
    </citation>
    <scope>NUCLEOTIDE SEQUENCE</scope>
    <source>
        <strain evidence="25">BeijingLab</strain>
        <tissue evidence="25">Pupa</tissue>
    </source>
</reference>
<dbReference type="CDD" id="cd16773">
    <property type="entry name" value="RING-HC_RBR_TRIAD1"/>
    <property type="match status" value="1"/>
</dbReference>
<evidence type="ECO:0000256" key="10">
    <source>
        <dbReference type="ARBA" id="ARBA00022723"/>
    </source>
</evidence>
<dbReference type="InterPro" id="IPR013083">
    <property type="entry name" value="Znf_RING/FYVE/PHD"/>
</dbReference>
<evidence type="ECO:0000256" key="16">
    <source>
        <dbReference type="ARBA" id="ARBA00022989"/>
    </source>
</evidence>
<dbReference type="InterPro" id="IPR006634">
    <property type="entry name" value="TLC-dom"/>
</dbReference>
<feature type="transmembrane region" description="Helical" evidence="22">
    <location>
        <begin position="626"/>
        <end position="645"/>
    </location>
</feature>
<keyword evidence="13" id="KW-0833">Ubl conjugation pathway</keyword>
<feature type="transmembrane region" description="Helical" evidence="22">
    <location>
        <begin position="510"/>
        <end position="529"/>
    </location>
</feature>
<dbReference type="SMART" id="SM00724">
    <property type="entry name" value="TLC"/>
    <property type="match status" value="1"/>
</dbReference>
<comment type="subcellular location">
    <subcellularLocation>
        <location evidence="3">Membrane</location>
        <topology evidence="3">Multi-pass membrane protein</topology>
    </subcellularLocation>
    <subcellularLocation>
        <location evidence="2">Nucleus</location>
    </subcellularLocation>
</comment>
<keyword evidence="9 22" id="KW-0812">Transmembrane</keyword>
<evidence type="ECO:0000259" key="24">
    <source>
        <dbReference type="PROSITE" id="PS51873"/>
    </source>
</evidence>
<dbReference type="PANTHER" id="PTHR12371">
    <property type="entry name" value="TRANSLOCATION ASSOCIATED MEMBRANE PROTEIN"/>
    <property type="match status" value="1"/>
</dbReference>
<evidence type="ECO:0000259" key="23">
    <source>
        <dbReference type="PROSITE" id="PS50158"/>
    </source>
</evidence>
<dbReference type="PANTHER" id="PTHR12371:SF11">
    <property type="entry name" value="TRANSLOCATING CHAIN-ASSOCIATED MEMBRANE PROTEIN"/>
    <property type="match status" value="1"/>
</dbReference>
<evidence type="ECO:0000256" key="18">
    <source>
        <dbReference type="ARBA" id="ARBA00023242"/>
    </source>
</evidence>
<feature type="region of interest" description="Disordered" evidence="21">
    <location>
        <begin position="862"/>
        <end position="915"/>
    </location>
</feature>
<evidence type="ECO:0000256" key="8">
    <source>
        <dbReference type="ARBA" id="ARBA00022679"/>
    </source>
</evidence>
<evidence type="ECO:0000256" key="15">
    <source>
        <dbReference type="ARBA" id="ARBA00022927"/>
    </source>
</evidence>
<dbReference type="GO" id="GO:0005789">
    <property type="term" value="C:endoplasmic reticulum membrane"/>
    <property type="evidence" value="ECO:0007669"/>
    <property type="project" value="TreeGrafter"/>
</dbReference>
<evidence type="ECO:0000256" key="2">
    <source>
        <dbReference type="ARBA" id="ARBA00004123"/>
    </source>
</evidence>
<evidence type="ECO:0000256" key="22">
    <source>
        <dbReference type="SAM" id="Phobius"/>
    </source>
</evidence>
<dbReference type="GO" id="GO:0008270">
    <property type="term" value="F:zinc ion binding"/>
    <property type="evidence" value="ECO:0007669"/>
    <property type="project" value="UniProtKB-KW"/>
</dbReference>
<evidence type="ECO:0000256" key="3">
    <source>
        <dbReference type="ARBA" id="ARBA00004141"/>
    </source>
</evidence>
<dbReference type="InterPro" id="IPR016447">
    <property type="entry name" value="Translocation_assoc_membrane"/>
</dbReference>
<evidence type="ECO:0000256" key="6">
    <source>
        <dbReference type="ARBA" id="ARBA00012251"/>
    </source>
</evidence>
<dbReference type="SUPFAM" id="SSF57850">
    <property type="entry name" value="RING/U-box"/>
    <property type="match status" value="3"/>
</dbReference>
<dbReference type="SMART" id="SM00647">
    <property type="entry name" value="IBR"/>
    <property type="match status" value="2"/>
</dbReference>
<feature type="coiled-coil region" evidence="20">
    <location>
        <begin position="429"/>
        <end position="471"/>
    </location>
</feature>
<keyword evidence="18" id="KW-0539">Nucleus</keyword>
<evidence type="ECO:0000256" key="21">
    <source>
        <dbReference type="SAM" id="MobiDB-lite"/>
    </source>
</evidence>
<sequence>MSAESDMEYSDNDGDDYDYYGEQDDCDMEAVDRTKSDPEYFLYTCLKVEEVEKLLNESIELLSNSLQITPSLAKVTLHAYEWNAQEIINKYKENANEVLVYSRVKSRAPVTQGGSSRSSCAVCANTPPIHKYSALACGHYFCNDCWAMHFEVQIMQGVSNTILCMAQDCELRAPEDFVLSHVTKPMLRDRYQQFMFKDHVKSHPELRFCPGPNCQWIFRAWVREGARRVECQGCELLTCFSCGAPHHAPTDCPTIRRWLTKCADDSETANYISAHTKDCPKCQICIEKNGGCNHMQCGACRHDFCWVCLGDWKSHGSEYYECSRYKEDPNLSSDSQHAQAREALKKYLHYYERWENHARSLKLEEQTLASLKSRINQKVMAGEGTWIDWQYLWDSAKLLKRCRYTLQYTYPYAYYMDNGPRKELFEYQQAQLEAEIENLSWKVERAETTDRGDLENQMDIAEKRRTTLLKDFLEFHTTSASSSKVPTQQLSYFRNQQTTLTFHRVASESVTSIGFLSEIFIFWYISLLLPRDRLSPGKMGVKPAIGRKSNKNPPIFSHEFVIQNHADIVSCVVMVFLVGLMVQSTTPIASLFISLHHNVSGVEPTREAPKGEPFFYEAGWKDACAVFFYSLVCIVMHAILQEYFLDKISKKFHLSKSRLSALNESGQLVVFHLVTFVWGGDAIIREGFVFNISQLWDGYPNHPMSFLLKLWWIVQAAYWIHTVPELYFQRIKKDEWFSRIRHASAAFAFVALAYGFKFQRVGVCLVVLHSLAEFVAHTYRLNTIIRGEREDWLDKLLSLVNGSVFAGVRLCSLVLGVLTFYFGLAGAAPLVLRVGALSLLVSFQVYLMFNFISEAIKQRQESRQQAQAKPKKEKKEKPRKEKVKKAPVEESDLPEVDQNTNKTLRQRQAAAPKAK</sequence>
<dbReference type="GO" id="GO:0061630">
    <property type="term" value="F:ubiquitin protein ligase activity"/>
    <property type="evidence" value="ECO:0007669"/>
    <property type="project" value="UniProtKB-EC"/>
</dbReference>
<feature type="transmembrane region" description="Helical" evidence="22">
    <location>
        <begin position="830"/>
        <end position="849"/>
    </location>
</feature>
<dbReference type="PROSITE" id="PS51873">
    <property type="entry name" value="TRIAD"/>
    <property type="match status" value="1"/>
</dbReference>
<dbReference type="FunFam" id="1.20.120.1750:FF:000004">
    <property type="entry name" value="RBR-type E3 ubiquitin transferase"/>
    <property type="match status" value="1"/>
</dbReference>